<dbReference type="RefSeq" id="XP_014148046.1">
    <property type="nucleotide sequence ID" value="XM_014292571.1"/>
</dbReference>
<organism evidence="1 2">
    <name type="scientific">Sphaeroforma arctica JP610</name>
    <dbReference type="NCBI Taxonomy" id="667725"/>
    <lineage>
        <taxon>Eukaryota</taxon>
        <taxon>Ichthyosporea</taxon>
        <taxon>Ichthyophonida</taxon>
        <taxon>Sphaeroforma</taxon>
    </lineage>
</organism>
<dbReference type="EMBL" id="KQ244714">
    <property type="protein sequence ID" value="KNC74144.1"/>
    <property type="molecule type" value="Genomic_DNA"/>
</dbReference>
<evidence type="ECO:0000313" key="1">
    <source>
        <dbReference type="EMBL" id="KNC74144.1"/>
    </source>
</evidence>
<keyword evidence="2" id="KW-1185">Reference proteome</keyword>
<evidence type="ECO:0000313" key="2">
    <source>
        <dbReference type="Proteomes" id="UP000054560"/>
    </source>
</evidence>
<dbReference type="GeneID" id="25913804"/>
<gene>
    <name evidence="1" type="ORF">SARC_13300</name>
</gene>
<proteinExistence type="predicted"/>
<reference evidence="1 2" key="1">
    <citation type="submission" date="2011-02" db="EMBL/GenBank/DDBJ databases">
        <title>The Genome Sequence of Sphaeroforma arctica JP610.</title>
        <authorList>
            <consortium name="The Broad Institute Genome Sequencing Platform"/>
            <person name="Russ C."/>
            <person name="Cuomo C."/>
            <person name="Young S.K."/>
            <person name="Zeng Q."/>
            <person name="Gargeya S."/>
            <person name="Alvarado L."/>
            <person name="Berlin A."/>
            <person name="Chapman S.B."/>
            <person name="Chen Z."/>
            <person name="Freedman E."/>
            <person name="Gellesch M."/>
            <person name="Goldberg J."/>
            <person name="Griggs A."/>
            <person name="Gujja S."/>
            <person name="Heilman E."/>
            <person name="Heiman D."/>
            <person name="Howarth C."/>
            <person name="Mehta T."/>
            <person name="Neiman D."/>
            <person name="Pearson M."/>
            <person name="Roberts A."/>
            <person name="Saif S."/>
            <person name="Shea T."/>
            <person name="Shenoy N."/>
            <person name="Sisk P."/>
            <person name="Stolte C."/>
            <person name="Sykes S."/>
            <person name="White J."/>
            <person name="Yandava C."/>
            <person name="Burger G."/>
            <person name="Gray M.W."/>
            <person name="Holland P.W.H."/>
            <person name="King N."/>
            <person name="Lang F.B.F."/>
            <person name="Roger A.J."/>
            <person name="Ruiz-Trillo I."/>
            <person name="Haas B."/>
            <person name="Nusbaum C."/>
            <person name="Birren B."/>
        </authorList>
    </citation>
    <scope>NUCLEOTIDE SEQUENCE [LARGE SCALE GENOMIC DNA]</scope>
    <source>
        <strain evidence="1 2">JP610</strain>
    </source>
</reference>
<protein>
    <submittedName>
        <fullName evidence="1">Uncharacterized protein</fullName>
    </submittedName>
</protein>
<accession>A0A0L0FBP5</accession>
<dbReference type="Proteomes" id="UP000054560">
    <property type="component" value="Unassembled WGS sequence"/>
</dbReference>
<sequence length="86" mass="10382">MMIAMMHHLEKHYTEFSEQCRSDCDSQLERANRYLKTYGERYNWRCNRISTIESKTLDRKPDNECDNVYATHVEYLLEESVQECGH</sequence>
<dbReference type="AlphaFoldDB" id="A0A0L0FBP5"/>
<name>A0A0L0FBP5_9EUKA</name>